<dbReference type="Gene3D" id="3.40.50.2000">
    <property type="entry name" value="Glycogen Phosphorylase B"/>
    <property type="match status" value="2"/>
</dbReference>
<name>A0A5K8A026_9BACT</name>
<dbReference type="AlphaFoldDB" id="A0A5K8A026"/>
<dbReference type="CDD" id="cd03801">
    <property type="entry name" value="GT4_PimA-like"/>
    <property type="match status" value="1"/>
</dbReference>
<dbReference type="KEGG" id="dov:DSCO28_64280"/>
<dbReference type="PANTHER" id="PTHR45947:SF3">
    <property type="entry name" value="SULFOQUINOVOSYL TRANSFERASE SQD2"/>
    <property type="match status" value="1"/>
</dbReference>
<dbReference type="RefSeq" id="WP_155325339.1">
    <property type="nucleotide sequence ID" value="NZ_AP021876.1"/>
</dbReference>
<feature type="domain" description="Glycosyltransferase subfamily 4-like N-terminal" evidence="2">
    <location>
        <begin position="16"/>
        <end position="169"/>
    </location>
</feature>
<dbReference type="PANTHER" id="PTHR45947">
    <property type="entry name" value="SULFOQUINOVOSYL TRANSFERASE SQD2"/>
    <property type="match status" value="1"/>
</dbReference>
<dbReference type="GO" id="GO:0016758">
    <property type="term" value="F:hexosyltransferase activity"/>
    <property type="evidence" value="ECO:0007669"/>
    <property type="project" value="TreeGrafter"/>
</dbReference>
<dbReference type="InterPro" id="IPR001296">
    <property type="entry name" value="Glyco_trans_1"/>
</dbReference>
<organism evidence="3 4">
    <name type="scientific">Desulfosarcina ovata subsp. sediminis</name>
    <dbReference type="NCBI Taxonomy" id="885957"/>
    <lineage>
        <taxon>Bacteria</taxon>
        <taxon>Pseudomonadati</taxon>
        <taxon>Thermodesulfobacteriota</taxon>
        <taxon>Desulfobacteria</taxon>
        <taxon>Desulfobacterales</taxon>
        <taxon>Desulfosarcinaceae</taxon>
        <taxon>Desulfosarcina</taxon>
    </lineage>
</organism>
<evidence type="ECO:0000313" key="4">
    <source>
        <dbReference type="Proteomes" id="UP000425960"/>
    </source>
</evidence>
<keyword evidence="3" id="KW-0808">Transferase</keyword>
<sequence>MKIAILGTKGVPGHHGVEVVVDSLLPHLSNLGYEITVYGYDTYTEEMSDYAGAQVKVVPGSSSGSLEMISHMWNASAATNKEAFDIVHIHSTDPCLLAWKPKARFGTIATSHGQAYLRKKWGLIPRTMSKVAERFFIHVPQMLTSVSKPLANYYRLKYNREVHYLPNGIIFREKPQEVFLEKWGLKPRQFLFCSAGRVERTKGLHTLFEAYAALDTNLPLVIAGGGSGSDSEYLEQLTRNKPEGALFTGFLTGDEFYALYAHARVFVFPSEYEAMSMALLEGLSFGTPTVYSDIPENLAVADGLAYPFKVSDADSLSSQLGVVLGQYDDAVALGQKARSVVRQNHNWAEIAAQYHQLYLDLAASN</sequence>
<dbReference type="InterPro" id="IPR050194">
    <property type="entry name" value="Glycosyltransferase_grp1"/>
</dbReference>
<dbReference type="Proteomes" id="UP000425960">
    <property type="component" value="Chromosome"/>
</dbReference>
<dbReference type="SUPFAM" id="SSF53756">
    <property type="entry name" value="UDP-Glycosyltransferase/glycogen phosphorylase"/>
    <property type="match status" value="1"/>
</dbReference>
<dbReference type="InterPro" id="IPR028098">
    <property type="entry name" value="Glyco_trans_4-like_N"/>
</dbReference>
<protein>
    <submittedName>
        <fullName evidence="3">Glycosyl transferase</fullName>
    </submittedName>
</protein>
<feature type="domain" description="Glycosyl transferase family 1" evidence="1">
    <location>
        <begin position="179"/>
        <end position="338"/>
    </location>
</feature>
<evidence type="ECO:0000259" key="1">
    <source>
        <dbReference type="Pfam" id="PF00534"/>
    </source>
</evidence>
<gene>
    <name evidence="3" type="ORF">DSCO28_64280</name>
</gene>
<dbReference type="Pfam" id="PF13439">
    <property type="entry name" value="Glyco_transf_4"/>
    <property type="match status" value="1"/>
</dbReference>
<evidence type="ECO:0000259" key="2">
    <source>
        <dbReference type="Pfam" id="PF13439"/>
    </source>
</evidence>
<reference evidence="3 4" key="1">
    <citation type="submission" date="2019-11" db="EMBL/GenBank/DDBJ databases">
        <title>Comparative genomics of hydrocarbon-degrading Desulfosarcina strains.</title>
        <authorList>
            <person name="Watanabe M."/>
            <person name="Kojima H."/>
            <person name="Fukui M."/>
        </authorList>
    </citation>
    <scope>NUCLEOTIDE SEQUENCE [LARGE SCALE GENOMIC DNA]</scope>
    <source>
        <strain evidence="3 4">28bB2T</strain>
    </source>
</reference>
<evidence type="ECO:0000313" key="3">
    <source>
        <dbReference type="EMBL" id="BBO85862.1"/>
    </source>
</evidence>
<dbReference type="Pfam" id="PF00534">
    <property type="entry name" value="Glycos_transf_1"/>
    <property type="match status" value="1"/>
</dbReference>
<proteinExistence type="predicted"/>
<accession>A0A5K8A026</accession>
<dbReference type="EMBL" id="AP021876">
    <property type="protein sequence ID" value="BBO85862.1"/>
    <property type="molecule type" value="Genomic_DNA"/>
</dbReference>